<keyword evidence="1" id="KW-0732">Signal</keyword>
<dbReference type="SUPFAM" id="SSF81383">
    <property type="entry name" value="F-box domain"/>
    <property type="match status" value="1"/>
</dbReference>
<evidence type="ECO:0000259" key="2">
    <source>
        <dbReference type="PROSITE" id="PS50181"/>
    </source>
</evidence>
<dbReference type="OrthoDB" id="2982069at2759"/>
<dbReference type="Proteomes" id="UP000799118">
    <property type="component" value="Unassembled WGS sequence"/>
</dbReference>
<feature type="chain" id="PRO_5025553501" description="F-box domain-containing protein" evidence="1">
    <location>
        <begin position="19"/>
        <end position="279"/>
    </location>
</feature>
<evidence type="ECO:0000256" key="1">
    <source>
        <dbReference type="SAM" id="SignalP"/>
    </source>
</evidence>
<protein>
    <recommendedName>
        <fullName evidence="2">F-box domain-containing protein</fullName>
    </recommendedName>
</protein>
<dbReference type="InterPro" id="IPR001810">
    <property type="entry name" value="F-box_dom"/>
</dbReference>
<feature type="signal peptide" evidence="1">
    <location>
        <begin position="1"/>
        <end position="18"/>
    </location>
</feature>
<dbReference type="EMBL" id="ML769566">
    <property type="protein sequence ID" value="KAE9393697.1"/>
    <property type="molecule type" value="Genomic_DNA"/>
</dbReference>
<accession>A0A6A4H922</accession>
<reference evidence="3" key="1">
    <citation type="journal article" date="2019" name="Environ. Microbiol.">
        <title>Fungal ecological strategies reflected in gene transcription - a case study of two litter decomposers.</title>
        <authorList>
            <person name="Barbi F."/>
            <person name="Kohler A."/>
            <person name="Barry K."/>
            <person name="Baskaran P."/>
            <person name="Daum C."/>
            <person name="Fauchery L."/>
            <person name="Ihrmark K."/>
            <person name="Kuo A."/>
            <person name="LaButti K."/>
            <person name="Lipzen A."/>
            <person name="Morin E."/>
            <person name="Grigoriev I.V."/>
            <person name="Henrissat B."/>
            <person name="Lindahl B."/>
            <person name="Martin F."/>
        </authorList>
    </citation>
    <scope>NUCLEOTIDE SEQUENCE</scope>
    <source>
        <strain evidence="3">JB14</strain>
    </source>
</reference>
<name>A0A6A4H922_9AGAR</name>
<feature type="domain" description="F-box" evidence="2">
    <location>
        <begin position="1"/>
        <end position="44"/>
    </location>
</feature>
<dbReference type="PROSITE" id="PS50181">
    <property type="entry name" value="FBOX"/>
    <property type="match status" value="1"/>
</dbReference>
<evidence type="ECO:0000313" key="3">
    <source>
        <dbReference type="EMBL" id="KAE9393697.1"/>
    </source>
</evidence>
<proteinExistence type="predicted"/>
<gene>
    <name evidence="3" type="ORF">BT96DRAFT_1022893</name>
</gene>
<keyword evidence="4" id="KW-1185">Reference proteome</keyword>
<dbReference type="AlphaFoldDB" id="A0A6A4H922"/>
<dbReference type="InterPro" id="IPR036047">
    <property type="entry name" value="F-box-like_dom_sf"/>
</dbReference>
<organism evidence="3 4">
    <name type="scientific">Gymnopus androsaceus JB14</name>
    <dbReference type="NCBI Taxonomy" id="1447944"/>
    <lineage>
        <taxon>Eukaryota</taxon>
        <taxon>Fungi</taxon>
        <taxon>Dikarya</taxon>
        <taxon>Basidiomycota</taxon>
        <taxon>Agaricomycotina</taxon>
        <taxon>Agaricomycetes</taxon>
        <taxon>Agaricomycetidae</taxon>
        <taxon>Agaricales</taxon>
        <taxon>Marasmiineae</taxon>
        <taxon>Omphalotaceae</taxon>
        <taxon>Gymnopus</taxon>
    </lineage>
</organism>
<dbReference type="CDD" id="cd09917">
    <property type="entry name" value="F-box_SF"/>
    <property type="match status" value="1"/>
</dbReference>
<evidence type="ECO:0000313" key="4">
    <source>
        <dbReference type="Proteomes" id="UP000799118"/>
    </source>
</evidence>
<sequence>MLPLEIFLLIFALLDDDAQVSMAMLSMVCKAFNTIIEPQLYSLISLHRDEAVQSFNTTMATKSSDFLKTHVHGLILDAWSQVPNAELLSTTCPNISKFCFGGHLSHRLAGYRIQPEHISVVGVFNHRRSVFENFDESLPFIHSATHLYFPDRPVPLHPAFPKLTHLSVYYQHNLLDNARFSSLLRHILDQPCIQVVVIHVRGRVQLSEEDMYTVVQDVPECLDHRVVLWFGLVVRPNDNELFAGQRVYPGAFQERLRMSWEYDGDEIWKIAEDRIASRK</sequence>